<evidence type="ECO:0000256" key="1">
    <source>
        <dbReference type="SAM" id="MobiDB-lite"/>
    </source>
</evidence>
<feature type="compositionally biased region" description="Basic and acidic residues" evidence="1">
    <location>
        <begin position="1"/>
        <end position="10"/>
    </location>
</feature>
<dbReference type="AlphaFoldDB" id="A0A0F9WIG5"/>
<comment type="caution">
    <text evidence="2">The sequence shown here is derived from an EMBL/GenBank/DDBJ whole genome shotgun (WGS) entry which is preliminary data.</text>
</comment>
<reference evidence="2" key="1">
    <citation type="journal article" date="2015" name="Nature">
        <title>Complex archaea that bridge the gap between prokaryotes and eukaryotes.</title>
        <authorList>
            <person name="Spang A."/>
            <person name="Saw J.H."/>
            <person name="Jorgensen S.L."/>
            <person name="Zaremba-Niedzwiedzka K."/>
            <person name="Martijn J."/>
            <person name="Lind A.E."/>
            <person name="van Eijk R."/>
            <person name="Schleper C."/>
            <person name="Guy L."/>
            <person name="Ettema T.J."/>
        </authorList>
    </citation>
    <scope>NUCLEOTIDE SEQUENCE</scope>
</reference>
<dbReference type="EMBL" id="LAZR01000155">
    <property type="protein sequence ID" value="KKN85756.1"/>
    <property type="molecule type" value="Genomic_DNA"/>
</dbReference>
<protein>
    <submittedName>
        <fullName evidence="2">Uncharacterized protein</fullName>
    </submittedName>
</protein>
<proteinExistence type="predicted"/>
<feature type="region of interest" description="Disordered" evidence="1">
    <location>
        <begin position="1"/>
        <end position="22"/>
    </location>
</feature>
<accession>A0A0F9WIG5</accession>
<name>A0A0F9WIG5_9ZZZZ</name>
<evidence type="ECO:0000313" key="2">
    <source>
        <dbReference type="EMBL" id="KKN85756.1"/>
    </source>
</evidence>
<organism evidence="2">
    <name type="scientific">marine sediment metagenome</name>
    <dbReference type="NCBI Taxonomy" id="412755"/>
    <lineage>
        <taxon>unclassified sequences</taxon>
        <taxon>metagenomes</taxon>
        <taxon>ecological metagenomes</taxon>
    </lineage>
</organism>
<gene>
    <name evidence="2" type="ORF">LCGC14_0275610</name>
</gene>
<sequence>MMEGRFEKVEQPPPISGSTPVGPVAREMFERILQEQEAKGLEKYSMPLSIHNGRNPILDALAEVVDAFQYLIQAYVEQSEEEDGD</sequence>